<reference evidence="3" key="1">
    <citation type="journal article" date="2012" name="Proc. Natl. Acad. Sci. U.S.A.">
        <title>Genome sequence of the button mushroom Agaricus bisporus reveals mechanisms governing adaptation to a humic-rich ecological niche.</title>
        <authorList>
            <person name="Morin E."/>
            <person name="Kohler A."/>
            <person name="Baker A.R."/>
            <person name="Foulongne-Oriol M."/>
            <person name="Lombard V."/>
            <person name="Nagy L.G."/>
            <person name="Ohm R.A."/>
            <person name="Patyshakuliyeva A."/>
            <person name="Brun A."/>
            <person name="Aerts A.L."/>
            <person name="Bailey A.M."/>
            <person name="Billette C."/>
            <person name="Coutinho P.M."/>
            <person name="Deakin G."/>
            <person name="Doddapaneni H."/>
            <person name="Floudas D."/>
            <person name="Grimwood J."/>
            <person name="Hilden K."/>
            <person name="Kuees U."/>
            <person name="LaButti K.M."/>
            <person name="Lapidus A."/>
            <person name="Lindquist E.A."/>
            <person name="Lucas S.M."/>
            <person name="Murat C."/>
            <person name="Riley R.W."/>
            <person name="Salamov A.A."/>
            <person name="Schmutz J."/>
            <person name="Subramanian V."/>
            <person name="Woesten H.A.B."/>
            <person name="Xu J."/>
            <person name="Eastwood D.C."/>
            <person name="Foster G.D."/>
            <person name="Sonnenberg A.S."/>
            <person name="Cullen D."/>
            <person name="de Vries R.P."/>
            <person name="Lundell T."/>
            <person name="Hibbett D.S."/>
            <person name="Henrissat B."/>
            <person name="Burton K.S."/>
            <person name="Kerrigan R.W."/>
            <person name="Challen M.P."/>
            <person name="Grigoriev I.V."/>
            <person name="Martin F."/>
        </authorList>
    </citation>
    <scope>NUCLEOTIDE SEQUENCE [LARGE SCALE GENOMIC DNA]</scope>
    <source>
        <strain evidence="3">JB137-S8 / ATCC MYA-4627 / FGSC 10392</strain>
    </source>
</reference>
<name>K5XIL4_AGABU</name>
<accession>K5XIL4</accession>
<dbReference type="RefSeq" id="XP_007326969.1">
    <property type="nucleotide sequence ID" value="XM_007326907.1"/>
</dbReference>
<dbReference type="SUPFAM" id="SSF52047">
    <property type="entry name" value="RNI-like"/>
    <property type="match status" value="2"/>
</dbReference>
<dbReference type="PROSITE" id="PS50181">
    <property type="entry name" value="FBOX"/>
    <property type="match status" value="1"/>
</dbReference>
<dbReference type="AlphaFoldDB" id="K5XIL4"/>
<proteinExistence type="predicted"/>
<keyword evidence="3" id="KW-1185">Reference proteome</keyword>
<protein>
    <recommendedName>
        <fullName evidence="1">F-box domain-containing protein</fullName>
    </recommendedName>
</protein>
<dbReference type="GeneID" id="18822041"/>
<dbReference type="EMBL" id="JH971386">
    <property type="protein sequence ID" value="EKM83142.1"/>
    <property type="molecule type" value="Genomic_DNA"/>
</dbReference>
<evidence type="ECO:0000313" key="2">
    <source>
        <dbReference type="EMBL" id="EKM83142.1"/>
    </source>
</evidence>
<dbReference type="Proteomes" id="UP000008493">
    <property type="component" value="Unassembled WGS sequence"/>
</dbReference>
<dbReference type="OrthoDB" id="3541472at2759"/>
<gene>
    <name evidence="2" type="ORF">AGABI1DRAFT_104878</name>
</gene>
<dbReference type="InterPro" id="IPR001810">
    <property type="entry name" value="F-box_dom"/>
</dbReference>
<sequence>MSNFEDLPDDVFLEISKSLLPQKENLCNLRLVSRRLSKLVSHLLFHRLVIRTGKETRQGATTLAESSIISVIASGSTTVFEHTKELKILVYSFDPPPPFYLRSFSNLTEFSGSWFCKAPSHTISEIASLLPRCPNLTWLRLGNVFNNGTTLNDIFFETGMMEKLLELKELQLQGFVVSPDAFEHYVRHFKCLTSLAITQNRSRSASTDFGEICNILRRNNIYLKHVVADHPEDLLLLSYLSSHSGLTRLAFESQSGGTGSFEAVNMFYTQVLPKQAEVLEELRLCFHDAPRVWRKTPTDFWFEVGLQLPGLGHMSVIPVNPYTWHGEFYTSVAWRAIRNDVLEQYQKEKNLSPIGLSSRSALKYVRITLNGSSLILERYLQAGPPKDNADISTVLRNLGCARHYKLAGYMSAGKLPPSSSFSASARVTGAAVGKHNKIFEFLLPQKDNLCNLRLCSRHLSRLASRLLFRRLVIELNNGTRQGAFKLDKSSILSALASGATTVFEHTKELIVFHDFFGPLPTFSLTPMSNLTVFQGFWFPKAPYLVLEIASLLTRCPNLTQLLLTNGSFEEVTLNDFFLEAGKMGKALKLQDLRLNSLVVSPEGFETYVCHFRNLKSIAITGNRSTSAPIDLGVICRILQQNDVYLEHLSTDHPEDFLVLTYLSSYSGLKTLEFGPLCMVENLGSFEAVNWFYTQVLPNQAEALEGLRLHFRNPGVWCEMPTVNQLAGLAKCRKLKTLSVSSTYTPENEFWFRVGLQLPNLERMRLYPATAGPWLASQHEMDSWHTAREKVMAEYQMEKSIKFTAE</sequence>
<dbReference type="InParanoid" id="K5XIL4"/>
<evidence type="ECO:0000313" key="3">
    <source>
        <dbReference type="Proteomes" id="UP000008493"/>
    </source>
</evidence>
<feature type="domain" description="F-box" evidence="1">
    <location>
        <begin position="1"/>
        <end position="48"/>
    </location>
</feature>
<dbReference type="Pfam" id="PF12937">
    <property type="entry name" value="F-box-like"/>
    <property type="match status" value="1"/>
</dbReference>
<dbReference type="KEGG" id="abp:AGABI1DRAFT104878"/>
<dbReference type="InterPro" id="IPR032675">
    <property type="entry name" value="LRR_dom_sf"/>
</dbReference>
<dbReference type="Gene3D" id="3.80.10.10">
    <property type="entry name" value="Ribonuclease Inhibitor"/>
    <property type="match status" value="2"/>
</dbReference>
<evidence type="ECO:0000259" key="1">
    <source>
        <dbReference type="PROSITE" id="PS50181"/>
    </source>
</evidence>
<organism evidence="2 3">
    <name type="scientific">Agaricus bisporus var. burnettii (strain JB137-S8 / ATCC MYA-4627 / FGSC 10392)</name>
    <name type="common">White button mushroom</name>
    <dbReference type="NCBI Taxonomy" id="597362"/>
    <lineage>
        <taxon>Eukaryota</taxon>
        <taxon>Fungi</taxon>
        <taxon>Dikarya</taxon>
        <taxon>Basidiomycota</taxon>
        <taxon>Agaricomycotina</taxon>
        <taxon>Agaricomycetes</taxon>
        <taxon>Agaricomycetidae</taxon>
        <taxon>Agaricales</taxon>
        <taxon>Agaricineae</taxon>
        <taxon>Agaricaceae</taxon>
        <taxon>Agaricus</taxon>
    </lineage>
</organism>
<dbReference type="HOGENOM" id="CLU_349816_0_0_1"/>